<evidence type="ECO:0000256" key="5">
    <source>
        <dbReference type="ARBA" id="ARBA00022679"/>
    </source>
</evidence>
<dbReference type="Proteomes" id="UP000064029">
    <property type="component" value="Unassembled WGS sequence"/>
</dbReference>
<comment type="caution">
    <text evidence="10">The sequence shown here is derived from an EMBL/GenBank/DDBJ whole genome shotgun (WGS) entry which is preliminary data.</text>
</comment>
<dbReference type="InterPro" id="IPR029489">
    <property type="entry name" value="OGT/SEC/SPY_C"/>
</dbReference>
<dbReference type="EC" id="2.4.1.255" evidence="3"/>
<evidence type="ECO:0000256" key="6">
    <source>
        <dbReference type="ARBA" id="ARBA00022737"/>
    </source>
</evidence>
<dbReference type="EMBL" id="LOXM01000268">
    <property type="protein sequence ID" value="KVG54087.1"/>
    <property type="molecule type" value="Genomic_DNA"/>
</dbReference>
<dbReference type="InterPro" id="IPR011990">
    <property type="entry name" value="TPR-like_helical_dom_sf"/>
</dbReference>
<feature type="domain" description="O-GlcNAc transferase C-terminal" evidence="9">
    <location>
        <begin position="225"/>
        <end position="376"/>
    </location>
</feature>
<dbReference type="PANTHER" id="PTHR44835:SF1">
    <property type="entry name" value="PROTEIN O-GLCNAC TRANSFERASE"/>
    <property type="match status" value="1"/>
</dbReference>
<dbReference type="OrthoDB" id="101857at2"/>
<evidence type="ECO:0000256" key="7">
    <source>
        <dbReference type="ARBA" id="ARBA00022803"/>
    </source>
</evidence>
<evidence type="ECO:0000259" key="9">
    <source>
        <dbReference type="Pfam" id="PF13844"/>
    </source>
</evidence>
<dbReference type="Gene3D" id="3.40.50.11380">
    <property type="match status" value="1"/>
</dbReference>
<dbReference type="Pfam" id="PF00515">
    <property type="entry name" value="TPR_1"/>
    <property type="match status" value="1"/>
</dbReference>
<proteinExistence type="inferred from homology"/>
<evidence type="ECO:0000256" key="1">
    <source>
        <dbReference type="ARBA" id="ARBA00004922"/>
    </source>
</evidence>
<dbReference type="PANTHER" id="PTHR44835">
    <property type="entry name" value="UDP-N-ACETYLGLUCOSAMINE--PEPTIDE N-ACETYLGLUCOSAMINYLTRANSFERASE SPINDLY-RELATED"/>
    <property type="match status" value="1"/>
</dbReference>
<sequence>MMPISPATATIEHALAHHQADRLEEAETLYRQILDTDPRHADALHLLGLIGHQYGRYQEASNLIMAAIEVKPEAIYYYNLGNVMQADNRHAAAVECFRLAIELRPDYIDAYNNLGNAQRLAGDARAAVDSFCKVISLQAGNAKAYNNLANALFDLNEIPAALEAYQHAVALHPELPEPRSNLLFASHCSEAFDQDAYLAEAARYDELVTRRAKPWTDWLVDLTARVGRPLKVGIVSGDLKSHPVGYFIESMLKHLDANRVEMHAYPTRVVEDDVTARIKPYFSTWTCLAGLSDEAAAAQIRADRIDVLLDASGHTIYNRLPLFAWKPAPLQASWPGYFASTGVRAIDYVIGDHHVLPPAEAAHFTERSWHLPDSYLCFTPPADAIDVGALPMLANGHPTFGYFGKLAKITDRVIAVWSRMLQSVAGAKLFVKAEHLDDPREQQALAARFAAHGIDAQRLILEGRSPRAEYLAAYRRVDLMLSPFPYPGGTTTAEALWMGVPVLCRRGDRFLSHIAESLLHAARLPEWIADDDDAYVAKAVAQTAKPAELAVLRTTLRAQVLASPLCDAPRFARNFEDALHAMWARHVEAAPEASA</sequence>
<dbReference type="GO" id="GO:0097363">
    <property type="term" value="F:protein O-acetylglucosaminyltransferase activity"/>
    <property type="evidence" value="ECO:0007669"/>
    <property type="project" value="UniProtKB-EC"/>
</dbReference>
<dbReference type="InterPro" id="IPR019734">
    <property type="entry name" value="TPR_rpt"/>
</dbReference>
<dbReference type="Pfam" id="PF13844">
    <property type="entry name" value="Glyco_transf_41"/>
    <property type="match status" value="2"/>
</dbReference>
<evidence type="ECO:0000256" key="2">
    <source>
        <dbReference type="ARBA" id="ARBA00005386"/>
    </source>
</evidence>
<organism evidence="10 11">
    <name type="scientific">Burkholderia ubonensis</name>
    <dbReference type="NCBI Taxonomy" id="101571"/>
    <lineage>
        <taxon>Bacteria</taxon>
        <taxon>Pseudomonadati</taxon>
        <taxon>Pseudomonadota</taxon>
        <taxon>Betaproteobacteria</taxon>
        <taxon>Burkholderiales</taxon>
        <taxon>Burkholderiaceae</taxon>
        <taxon>Burkholderia</taxon>
        <taxon>Burkholderia cepacia complex</taxon>
    </lineage>
</organism>
<keyword evidence="7 8" id="KW-0802">TPR repeat</keyword>
<feature type="repeat" description="TPR" evidence="8">
    <location>
        <begin position="108"/>
        <end position="141"/>
    </location>
</feature>
<gene>
    <name evidence="10" type="ORF">WJ33_06660</name>
</gene>
<dbReference type="UniPathway" id="UPA00378"/>
<reference evidence="10 11" key="1">
    <citation type="submission" date="2015-11" db="EMBL/GenBank/DDBJ databases">
        <title>Expanding the genomic diversity of Burkholderia species for the development of highly accurate diagnostics.</title>
        <authorList>
            <person name="Sahl J."/>
            <person name="Keim P."/>
            <person name="Wagner D."/>
        </authorList>
    </citation>
    <scope>NUCLEOTIDE SEQUENCE [LARGE SCALE GENOMIC DNA]</scope>
    <source>
        <strain evidence="10 11">MSMB2036</strain>
    </source>
</reference>
<dbReference type="SUPFAM" id="SSF53756">
    <property type="entry name" value="UDP-Glycosyltransferase/glycogen phosphorylase"/>
    <property type="match status" value="1"/>
</dbReference>
<dbReference type="SUPFAM" id="SSF48452">
    <property type="entry name" value="TPR-like"/>
    <property type="match status" value="1"/>
</dbReference>
<dbReference type="RefSeq" id="WP_059759814.1">
    <property type="nucleotide sequence ID" value="NZ_CP013414.1"/>
</dbReference>
<dbReference type="Gene3D" id="1.25.40.10">
    <property type="entry name" value="Tetratricopeptide repeat domain"/>
    <property type="match status" value="3"/>
</dbReference>
<evidence type="ECO:0000313" key="10">
    <source>
        <dbReference type="EMBL" id="KVG54087.1"/>
    </source>
</evidence>
<accession>A0A103QR86</accession>
<evidence type="ECO:0000256" key="4">
    <source>
        <dbReference type="ARBA" id="ARBA00022676"/>
    </source>
</evidence>
<feature type="repeat" description="TPR" evidence="8">
    <location>
        <begin position="142"/>
        <end position="175"/>
    </location>
</feature>
<dbReference type="SMART" id="SM00028">
    <property type="entry name" value="TPR"/>
    <property type="match status" value="5"/>
</dbReference>
<dbReference type="InterPro" id="IPR051939">
    <property type="entry name" value="Glycosyltr_41/O-GlcNAc_trsf"/>
</dbReference>
<dbReference type="AlphaFoldDB" id="A0A103QR86"/>
<dbReference type="PROSITE" id="PS50005">
    <property type="entry name" value="TPR"/>
    <property type="match status" value="4"/>
</dbReference>
<evidence type="ECO:0000256" key="3">
    <source>
        <dbReference type="ARBA" id="ARBA00011970"/>
    </source>
</evidence>
<dbReference type="Gene3D" id="3.40.50.2000">
    <property type="entry name" value="Glycogen Phosphorylase B"/>
    <property type="match status" value="1"/>
</dbReference>
<dbReference type="PROSITE" id="PS50293">
    <property type="entry name" value="TPR_REGION"/>
    <property type="match status" value="1"/>
</dbReference>
<comment type="pathway">
    <text evidence="1">Protein modification; protein glycosylation.</text>
</comment>
<comment type="similarity">
    <text evidence="2">Belongs to the glycosyltransferase 41 family. O-GlcNAc transferase subfamily.</text>
</comment>
<keyword evidence="4" id="KW-0328">Glycosyltransferase</keyword>
<keyword evidence="6" id="KW-0677">Repeat</keyword>
<name>A0A103QR86_9BURK</name>
<dbReference type="Pfam" id="PF14559">
    <property type="entry name" value="TPR_19"/>
    <property type="match status" value="1"/>
</dbReference>
<feature type="domain" description="O-GlcNAc transferase C-terminal" evidence="9">
    <location>
        <begin position="400"/>
        <end position="573"/>
    </location>
</feature>
<dbReference type="Pfam" id="PF13414">
    <property type="entry name" value="TPR_11"/>
    <property type="match status" value="1"/>
</dbReference>
<evidence type="ECO:0000313" key="11">
    <source>
        <dbReference type="Proteomes" id="UP000064029"/>
    </source>
</evidence>
<evidence type="ECO:0000256" key="8">
    <source>
        <dbReference type="PROSITE-ProRule" id="PRU00339"/>
    </source>
</evidence>
<feature type="repeat" description="TPR" evidence="8">
    <location>
        <begin position="7"/>
        <end position="40"/>
    </location>
</feature>
<protein>
    <recommendedName>
        <fullName evidence="3">protein O-GlcNAc transferase</fullName>
        <ecNumber evidence="3">2.4.1.255</ecNumber>
    </recommendedName>
</protein>
<feature type="repeat" description="TPR" evidence="8">
    <location>
        <begin position="74"/>
        <end position="107"/>
    </location>
</feature>
<keyword evidence="5" id="KW-0808">Transferase</keyword>